<keyword evidence="3" id="KW-0479">Metal-binding</keyword>
<evidence type="ECO:0000256" key="7">
    <source>
        <dbReference type="ARBA" id="ARBA00023150"/>
    </source>
</evidence>
<keyword evidence="2" id="KW-0808">Transferase</keyword>
<protein>
    <submittedName>
        <fullName evidence="9">Molybdopterin-guanine dinucleotide biosynthesis protein MobA</fullName>
    </submittedName>
</protein>
<dbReference type="Pfam" id="PF12804">
    <property type="entry name" value="NTP_transf_3"/>
    <property type="match status" value="1"/>
</dbReference>
<dbReference type="PANTHER" id="PTHR19136">
    <property type="entry name" value="MOLYBDENUM COFACTOR GUANYLYLTRANSFERASE"/>
    <property type="match status" value="1"/>
</dbReference>
<dbReference type="Proteomes" id="UP000308528">
    <property type="component" value="Unassembled WGS sequence"/>
</dbReference>
<evidence type="ECO:0000256" key="6">
    <source>
        <dbReference type="ARBA" id="ARBA00023134"/>
    </source>
</evidence>
<dbReference type="InterPro" id="IPR029044">
    <property type="entry name" value="Nucleotide-diphossugar_trans"/>
</dbReference>
<dbReference type="GO" id="GO:0005525">
    <property type="term" value="F:GTP binding"/>
    <property type="evidence" value="ECO:0007669"/>
    <property type="project" value="UniProtKB-KW"/>
</dbReference>
<evidence type="ECO:0000256" key="2">
    <source>
        <dbReference type="ARBA" id="ARBA00022679"/>
    </source>
</evidence>
<name>A0A4S4NQA2_9BACT</name>
<dbReference type="GO" id="GO:0006777">
    <property type="term" value="P:Mo-molybdopterin cofactor biosynthetic process"/>
    <property type="evidence" value="ECO:0007669"/>
    <property type="project" value="UniProtKB-KW"/>
</dbReference>
<keyword evidence="7" id="KW-0501">Molybdenum cofactor biosynthesis</keyword>
<keyword evidence="4" id="KW-0547">Nucleotide-binding</keyword>
<dbReference type="EMBL" id="SRSF01000002">
    <property type="protein sequence ID" value="THH40528.1"/>
    <property type="molecule type" value="Genomic_DNA"/>
</dbReference>
<evidence type="ECO:0000256" key="5">
    <source>
        <dbReference type="ARBA" id="ARBA00022842"/>
    </source>
</evidence>
<comment type="caution">
    <text evidence="9">The sequence shown here is derived from an EMBL/GenBank/DDBJ whole genome shotgun (WGS) entry which is preliminary data.</text>
</comment>
<evidence type="ECO:0000256" key="4">
    <source>
        <dbReference type="ARBA" id="ARBA00022741"/>
    </source>
</evidence>
<sequence length="358" mass="39595">MHHKHPKIARPAIGRYARTEFALVGSTCARMEQLMREWMRELSGSYRCLTVTGEHQEPEVPAAARYGRKAFASDHLSWTNFDDRLLGGGYDLALVNGNHYPAARQIVFIDAEKAGTLERRREQLTDVVAVIHVNGDLPDWLPEAPVLPLDRVGEVPALIAEALGEAVPPLRALILAGGRSQRMGEDKSRIVYRDGQTEVERLAGLCVALGVPASVSVRSEQDGEGFSLPLVTDRFVGLGPAGAICSAFLSDPDAAWLVLACDLPLLDESTLRRLIDARRPERVATAVRGPEQEWPEPLVAIYEPRAYQRLLRFLSLGYACPRKLLINSDTEVLTLREALPITNANTPEERRRVQNMLG</sequence>
<dbReference type="PANTHER" id="PTHR19136:SF81">
    <property type="entry name" value="MOLYBDENUM COFACTOR GUANYLYLTRANSFERASE"/>
    <property type="match status" value="1"/>
</dbReference>
<feature type="domain" description="MobA-like NTP transferase" evidence="8">
    <location>
        <begin position="172"/>
        <end position="315"/>
    </location>
</feature>
<keyword evidence="1" id="KW-0963">Cytoplasm</keyword>
<dbReference type="GO" id="GO:0016779">
    <property type="term" value="F:nucleotidyltransferase activity"/>
    <property type="evidence" value="ECO:0007669"/>
    <property type="project" value="UniProtKB-ARBA"/>
</dbReference>
<dbReference type="InterPro" id="IPR025877">
    <property type="entry name" value="MobA-like_NTP_Trfase"/>
</dbReference>
<dbReference type="GO" id="GO:0046872">
    <property type="term" value="F:metal ion binding"/>
    <property type="evidence" value="ECO:0007669"/>
    <property type="project" value="UniProtKB-KW"/>
</dbReference>
<keyword evidence="5" id="KW-0460">Magnesium</keyword>
<evidence type="ECO:0000256" key="1">
    <source>
        <dbReference type="ARBA" id="ARBA00022490"/>
    </source>
</evidence>
<evidence type="ECO:0000256" key="3">
    <source>
        <dbReference type="ARBA" id="ARBA00022723"/>
    </source>
</evidence>
<dbReference type="OrthoDB" id="9788394at2"/>
<dbReference type="Gene3D" id="3.90.550.10">
    <property type="entry name" value="Spore Coat Polysaccharide Biosynthesis Protein SpsA, Chain A"/>
    <property type="match status" value="1"/>
</dbReference>
<accession>A0A4S4NQA2</accession>
<proteinExistence type="predicted"/>
<dbReference type="InterPro" id="IPR013482">
    <property type="entry name" value="Molybde_CF_guanTrfase"/>
</dbReference>
<dbReference type="RefSeq" id="WP_136457875.1">
    <property type="nucleotide sequence ID" value="NZ_SRSF01000002.1"/>
</dbReference>
<dbReference type="AlphaFoldDB" id="A0A4S4NQA2"/>
<organism evidence="9 10">
    <name type="scientific">Neolewinella litorea</name>
    <dbReference type="NCBI Taxonomy" id="2562452"/>
    <lineage>
        <taxon>Bacteria</taxon>
        <taxon>Pseudomonadati</taxon>
        <taxon>Bacteroidota</taxon>
        <taxon>Saprospiria</taxon>
        <taxon>Saprospirales</taxon>
        <taxon>Lewinellaceae</taxon>
        <taxon>Neolewinella</taxon>
    </lineage>
</organism>
<dbReference type="CDD" id="cd02503">
    <property type="entry name" value="MobA"/>
    <property type="match status" value="1"/>
</dbReference>
<gene>
    <name evidence="9" type="ORF">E4021_07265</name>
</gene>
<keyword evidence="6" id="KW-0342">GTP-binding</keyword>
<keyword evidence="10" id="KW-1185">Reference proteome</keyword>
<reference evidence="9 10" key="1">
    <citation type="submission" date="2019-04" db="EMBL/GenBank/DDBJ databases">
        <title>Lewinella litorea sp. nov., isolated from a marine sand.</title>
        <authorList>
            <person name="Yoon J.-H."/>
        </authorList>
    </citation>
    <scope>NUCLEOTIDE SEQUENCE [LARGE SCALE GENOMIC DNA]</scope>
    <source>
        <strain evidence="9 10">HSMS-39</strain>
    </source>
</reference>
<dbReference type="SUPFAM" id="SSF53448">
    <property type="entry name" value="Nucleotide-diphospho-sugar transferases"/>
    <property type="match status" value="1"/>
</dbReference>
<evidence type="ECO:0000313" key="9">
    <source>
        <dbReference type="EMBL" id="THH40528.1"/>
    </source>
</evidence>
<evidence type="ECO:0000313" key="10">
    <source>
        <dbReference type="Proteomes" id="UP000308528"/>
    </source>
</evidence>
<evidence type="ECO:0000259" key="8">
    <source>
        <dbReference type="Pfam" id="PF12804"/>
    </source>
</evidence>